<dbReference type="Proteomes" id="UP000286071">
    <property type="component" value="Unassembled WGS sequence"/>
</dbReference>
<keyword evidence="2" id="KW-0472">Membrane</keyword>
<evidence type="ECO:0000256" key="1">
    <source>
        <dbReference type="SAM" id="Coils"/>
    </source>
</evidence>
<evidence type="ECO:0000313" key="3">
    <source>
        <dbReference type="EMBL" id="RON09520.1"/>
    </source>
</evidence>
<dbReference type="SUPFAM" id="SSF58100">
    <property type="entry name" value="Bacterial hemolysins"/>
    <property type="match status" value="1"/>
</dbReference>
<evidence type="ECO:0008006" key="5">
    <source>
        <dbReference type="Google" id="ProtNLM"/>
    </source>
</evidence>
<keyword evidence="2" id="KW-0812">Transmembrane</keyword>
<accession>A0A423H8K6</accession>
<evidence type="ECO:0000313" key="4">
    <source>
        <dbReference type="Proteomes" id="UP000286071"/>
    </source>
</evidence>
<dbReference type="AlphaFoldDB" id="A0A423H8K6"/>
<name>A0A423H8K6_9PSED</name>
<proteinExistence type="predicted"/>
<evidence type="ECO:0000256" key="2">
    <source>
        <dbReference type="SAM" id="Phobius"/>
    </source>
</evidence>
<reference evidence="3 4" key="1">
    <citation type="submission" date="2016-10" db="EMBL/GenBank/DDBJ databases">
        <title>Comparative genome analysis of multiple Pseudomonas spp. focuses on biocontrol and plant growth promoting traits.</title>
        <authorList>
            <person name="Tao X.-Y."/>
            <person name="Taylor C.G."/>
        </authorList>
    </citation>
    <scope>NUCLEOTIDE SEQUENCE [LARGE SCALE GENOMIC DNA]</scope>
    <source>
        <strain evidence="3 4">48H11</strain>
    </source>
</reference>
<feature type="coiled-coil region" evidence="1">
    <location>
        <begin position="329"/>
        <end position="363"/>
    </location>
</feature>
<keyword evidence="2" id="KW-1133">Transmembrane helix</keyword>
<dbReference type="EMBL" id="MOBJ01000007">
    <property type="protein sequence ID" value="RON09520.1"/>
    <property type="molecule type" value="Genomic_DNA"/>
</dbReference>
<dbReference type="Gene3D" id="1.20.1170.10">
    <property type="match status" value="1"/>
</dbReference>
<keyword evidence="1" id="KW-0175">Coiled coil</keyword>
<dbReference type="CDD" id="cd22657">
    <property type="entry name" value="ClyA_XaxA-like"/>
    <property type="match status" value="1"/>
</dbReference>
<dbReference type="NCBIfam" id="NF033928">
    <property type="entry name" value="alph_xenorhab_A"/>
    <property type="match status" value="1"/>
</dbReference>
<feature type="transmembrane region" description="Helical" evidence="2">
    <location>
        <begin position="280"/>
        <end position="303"/>
    </location>
</feature>
<organism evidence="3 4">
    <name type="scientific">Pseudomonas brassicacearum</name>
    <dbReference type="NCBI Taxonomy" id="930166"/>
    <lineage>
        <taxon>Bacteria</taxon>
        <taxon>Pseudomonadati</taxon>
        <taxon>Pseudomonadota</taxon>
        <taxon>Gammaproteobacteria</taxon>
        <taxon>Pseudomonadales</taxon>
        <taxon>Pseudomonadaceae</taxon>
        <taxon>Pseudomonas</taxon>
    </lineage>
</organism>
<comment type="caution">
    <text evidence="3">The sequence shown here is derived from an EMBL/GenBank/DDBJ whole genome shotgun (WGS) entry which is preliminary data.</text>
</comment>
<protein>
    <recommendedName>
        <fullName evidence="5">Binary cytotoxin component</fullName>
    </recommendedName>
</protein>
<gene>
    <name evidence="3" type="ORF">BK659_11395</name>
</gene>
<dbReference type="RefSeq" id="WP_123425228.1">
    <property type="nucleotide sequence ID" value="NZ_MOBJ01000007.1"/>
</dbReference>
<dbReference type="OrthoDB" id="6844944at2"/>
<sequence length="420" mass="47207">MIVETKEELQKRLQKELQERLRSTAIQAVTDLEGIDNISDAAKYVPVQYFGVMAGKNGDSYKDGTFVVQKHNIVAIKRYVKAALALPVDLTLIERQLGYIRSGREGLEPADIQSLHQKIHQHALSWGTLERDTKDLGGRLDLFSRGFINTGNLIVDHLKRFQGYKDLTGTIDTLTEGERAEMAAIPLGSSATEKVENLDKYFTRMKSDIESFCRRISAVKALATEFSRKITEDLLPLVEAKLSDVERAGVDQVAEEEQLRVEIKELDERIAEKLKEYDSLVGYAFTGLVFGPIGVAITGGIFGSKAEATRAEKNSLIETRDNLLKTMDKARLSKLLMELRIRLENMKSQMIDAEQGAKNLEDVWAIIWMNVEESRERLFEVDNAFDLSLLVMDIQAVVAPWETIKGHAANLSRVFNSVVD</sequence>